<dbReference type="PATRIC" id="fig|1277257.4.peg.34"/>
<dbReference type="RefSeq" id="WP_200897311.1">
    <property type="nucleotide sequence ID" value="NZ_CP004021.1"/>
</dbReference>
<accession>A0A0G3I1G1</accession>
<dbReference type="STRING" id="1277257.G293_00160"/>
<keyword evidence="2" id="KW-1185">Reference proteome</keyword>
<dbReference type="Proteomes" id="UP000035503">
    <property type="component" value="Chromosome"/>
</dbReference>
<gene>
    <name evidence="1" type="ORF">G293_00160</name>
</gene>
<name>A0A0G3I1G1_LIBAF</name>
<sequence>MTIIWGGHNKPEINKLIADFVAKRIHNCFNGWDRFVSMGVLKKATLIAGVIYHNYCPTSRVIELSGASVSKSWLSRELLQKIYSYPWDQLCCQAVIHRIPDDDYPQHRMLTSLGGVRYRIPRLRGRYEAENIYVITYEDWMNNKINKKTLVDKSS</sequence>
<evidence type="ECO:0000313" key="2">
    <source>
        <dbReference type="Proteomes" id="UP000035503"/>
    </source>
</evidence>
<dbReference type="EMBL" id="CP004021">
    <property type="protein sequence ID" value="AKK19694.1"/>
    <property type="molecule type" value="Genomic_DNA"/>
</dbReference>
<organism evidence="1 2">
    <name type="scientific">Candidatus Liberibacter africanus PTSAPSY</name>
    <dbReference type="NCBI Taxonomy" id="1277257"/>
    <lineage>
        <taxon>Bacteria</taxon>
        <taxon>Pseudomonadati</taxon>
        <taxon>Pseudomonadota</taxon>
        <taxon>Alphaproteobacteria</taxon>
        <taxon>Hyphomicrobiales</taxon>
        <taxon>Rhizobiaceae</taxon>
        <taxon>Liberibacter</taxon>
    </lineage>
</organism>
<dbReference type="AlphaFoldDB" id="A0A0G3I1G1"/>
<reference evidence="1 2" key="1">
    <citation type="journal article" date="2015" name="Genome Announc.">
        <title>Complete Genome Sequence of 'Candidatus Liberibacter africanus,' a Bacterium Associated with Citrus Huanglongbing.</title>
        <authorList>
            <person name="Lin H."/>
            <person name="Pietersen G."/>
            <person name="Han C."/>
            <person name="Read D.A."/>
            <person name="Lou B."/>
            <person name="Gupta G."/>
            <person name="Civerolo E.L."/>
        </authorList>
    </citation>
    <scope>NUCLEOTIDE SEQUENCE [LARGE SCALE GENOMIC DNA]</scope>
    <source>
        <strain evidence="1 2">PTSAPSY</strain>
    </source>
</reference>
<dbReference type="KEGG" id="lau:G293_00160"/>
<proteinExistence type="predicted"/>
<protein>
    <submittedName>
        <fullName evidence="1">Uncharacterized protein</fullName>
    </submittedName>
</protein>
<evidence type="ECO:0000313" key="1">
    <source>
        <dbReference type="EMBL" id="AKK19694.1"/>
    </source>
</evidence>